<comment type="caution">
    <text evidence="2">The sequence shown here is derived from an EMBL/GenBank/DDBJ whole genome shotgun (WGS) entry which is preliminary data.</text>
</comment>
<protein>
    <recommendedName>
        <fullName evidence="1">Reverse transcriptase domain-containing protein</fullName>
    </recommendedName>
</protein>
<dbReference type="AlphaFoldDB" id="A0AAW2JEB5"/>
<dbReference type="EMBL" id="JACGWJ010000387">
    <property type="protein sequence ID" value="KAL0292809.1"/>
    <property type="molecule type" value="Genomic_DNA"/>
</dbReference>
<reference evidence="2" key="1">
    <citation type="submission" date="2020-06" db="EMBL/GenBank/DDBJ databases">
        <authorList>
            <person name="Li T."/>
            <person name="Hu X."/>
            <person name="Zhang T."/>
            <person name="Song X."/>
            <person name="Zhang H."/>
            <person name="Dai N."/>
            <person name="Sheng W."/>
            <person name="Hou X."/>
            <person name="Wei L."/>
        </authorList>
    </citation>
    <scope>NUCLEOTIDE SEQUENCE</scope>
    <source>
        <strain evidence="2">G02</strain>
        <tissue evidence="2">Leaf</tissue>
    </source>
</reference>
<organism evidence="2">
    <name type="scientific">Sesamum radiatum</name>
    <name type="common">Black benniseed</name>
    <dbReference type="NCBI Taxonomy" id="300843"/>
    <lineage>
        <taxon>Eukaryota</taxon>
        <taxon>Viridiplantae</taxon>
        <taxon>Streptophyta</taxon>
        <taxon>Embryophyta</taxon>
        <taxon>Tracheophyta</taxon>
        <taxon>Spermatophyta</taxon>
        <taxon>Magnoliopsida</taxon>
        <taxon>eudicotyledons</taxon>
        <taxon>Gunneridae</taxon>
        <taxon>Pentapetalae</taxon>
        <taxon>asterids</taxon>
        <taxon>lamiids</taxon>
        <taxon>Lamiales</taxon>
        <taxon>Pedaliaceae</taxon>
        <taxon>Sesamum</taxon>
    </lineage>
</organism>
<name>A0AAW2JEB5_SESRA</name>
<dbReference type="InterPro" id="IPR000477">
    <property type="entry name" value="RT_dom"/>
</dbReference>
<evidence type="ECO:0000259" key="1">
    <source>
        <dbReference type="Pfam" id="PF00078"/>
    </source>
</evidence>
<dbReference type="PANTHER" id="PTHR33116:SF76">
    <property type="entry name" value="DUF4283 DOMAIN-CONTAINING PROTEIN"/>
    <property type="match status" value="1"/>
</dbReference>
<feature type="domain" description="Reverse transcriptase" evidence="1">
    <location>
        <begin position="28"/>
        <end position="106"/>
    </location>
</feature>
<reference evidence="2" key="2">
    <citation type="journal article" date="2024" name="Plant">
        <title>Genomic evolution and insights into agronomic trait innovations of Sesamum species.</title>
        <authorList>
            <person name="Miao H."/>
            <person name="Wang L."/>
            <person name="Qu L."/>
            <person name="Liu H."/>
            <person name="Sun Y."/>
            <person name="Le M."/>
            <person name="Wang Q."/>
            <person name="Wei S."/>
            <person name="Zheng Y."/>
            <person name="Lin W."/>
            <person name="Duan Y."/>
            <person name="Cao H."/>
            <person name="Xiong S."/>
            <person name="Wang X."/>
            <person name="Wei L."/>
            <person name="Li C."/>
            <person name="Ma Q."/>
            <person name="Ju M."/>
            <person name="Zhao R."/>
            <person name="Li G."/>
            <person name="Mu C."/>
            <person name="Tian Q."/>
            <person name="Mei H."/>
            <person name="Zhang T."/>
            <person name="Gao T."/>
            <person name="Zhang H."/>
        </authorList>
    </citation>
    <scope>NUCLEOTIDE SEQUENCE</scope>
    <source>
        <strain evidence="2">G02</strain>
    </source>
</reference>
<gene>
    <name evidence="2" type="ORF">Sradi_6971600</name>
</gene>
<dbReference type="Pfam" id="PF00078">
    <property type="entry name" value="RVT_1"/>
    <property type="match status" value="1"/>
</dbReference>
<evidence type="ECO:0000313" key="2">
    <source>
        <dbReference type="EMBL" id="KAL0292809.1"/>
    </source>
</evidence>
<dbReference type="PANTHER" id="PTHR33116">
    <property type="entry name" value="REVERSE TRANSCRIPTASE ZINC-BINDING DOMAIN-CONTAINING PROTEIN-RELATED-RELATED"/>
    <property type="match status" value="1"/>
</dbReference>
<proteinExistence type="predicted"/>
<accession>A0AAW2JEB5</accession>
<sequence length="263" mass="29301">MELWHVLLKLQVQNSDSFGYHWKCSDLGILNLCFADDVLIFCSGHLQSVQVIKDTLSTFAALSGLRVNSAKSQVILSKSVRSERQAILDFMGFQEGTLPIKYLGVPLVASRLTIEDCKPLLHKLDNKLAGWSHHILSLAGRTQLIKSVLSSLHIYWASVFILPKSIINSIESRLRKFLWQGSSATGFAKVAWAQICKPKEEGGLGIRRVIFMNQAFDDETTLADFTKRYPIDLGGLGFAVSASRHLNLESPALDVFLVLEKID</sequence>